<feature type="region of interest" description="Disordered" evidence="2">
    <location>
        <begin position="376"/>
        <end position="402"/>
    </location>
</feature>
<dbReference type="Pfam" id="PF21572">
    <property type="entry name" value="Nop5_56-rel_N_Arc"/>
    <property type="match status" value="1"/>
</dbReference>
<dbReference type="SMART" id="SM00931">
    <property type="entry name" value="NOSIC"/>
    <property type="match status" value="1"/>
</dbReference>
<dbReference type="InterPro" id="IPR045056">
    <property type="entry name" value="Nop56/Nop58"/>
</dbReference>
<evidence type="ECO:0000259" key="3">
    <source>
        <dbReference type="PROSITE" id="PS51358"/>
    </source>
</evidence>
<gene>
    <name evidence="4" type="ORF">LCGC14_1292150</name>
</gene>
<evidence type="ECO:0000256" key="1">
    <source>
        <dbReference type="ARBA" id="ARBA00009211"/>
    </source>
</evidence>
<protein>
    <recommendedName>
        <fullName evidence="3">Nop domain-containing protein</fullName>
    </recommendedName>
</protein>
<dbReference type="InterPro" id="IPR042239">
    <property type="entry name" value="Nop_C"/>
</dbReference>
<dbReference type="InterPro" id="IPR002687">
    <property type="entry name" value="Nop_dom"/>
</dbReference>
<dbReference type="InterPro" id="IPR048896">
    <property type="entry name" value="Nop5_56-rel_N"/>
</dbReference>
<dbReference type="InterPro" id="IPR036070">
    <property type="entry name" value="Nop_dom_sf"/>
</dbReference>
<feature type="compositionally biased region" description="Basic residues" evidence="2">
    <location>
        <begin position="392"/>
        <end position="402"/>
    </location>
</feature>
<dbReference type="PROSITE" id="PS51358">
    <property type="entry name" value="NOP"/>
    <property type="match status" value="1"/>
</dbReference>
<dbReference type="Pfam" id="PF01798">
    <property type="entry name" value="Nop"/>
    <property type="match status" value="1"/>
</dbReference>
<name>A0A0F9LCW7_9ZZZZ</name>
<dbReference type="InterPro" id="IPR047099">
    <property type="entry name" value="Nop5_N_sf"/>
</dbReference>
<dbReference type="SUPFAM" id="SSF89124">
    <property type="entry name" value="Nop domain"/>
    <property type="match status" value="1"/>
</dbReference>
<accession>A0A0F9LCW7</accession>
<dbReference type="Gene3D" id="3.30.420.220">
    <property type="match status" value="1"/>
</dbReference>
<dbReference type="AlphaFoldDB" id="A0A0F9LCW7"/>
<proteinExistence type="inferred from homology"/>
<organism evidence="4">
    <name type="scientific">marine sediment metagenome</name>
    <dbReference type="NCBI Taxonomy" id="412755"/>
    <lineage>
        <taxon>unclassified sequences</taxon>
        <taxon>metagenomes</taxon>
        <taxon>ecological metagenomes</taxon>
    </lineage>
</organism>
<dbReference type="GO" id="GO:0030515">
    <property type="term" value="F:snoRNA binding"/>
    <property type="evidence" value="ECO:0007669"/>
    <property type="project" value="InterPro"/>
</dbReference>
<dbReference type="Gene3D" id="1.10.287.660">
    <property type="entry name" value="Helix hairpin bin"/>
    <property type="match status" value="1"/>
</dbReference>
<sequence length="402" mass="46094">MKSYIADTLIGIFAFDEAGNILNFNDFNGNHEKIIEFYNAIENEVVHVIYENFLFELKNSGFYEFIFDNKKLVTITSQKLGYKADFKKTSVELKEFRLNLEDQLKKVGIKMTREEILTQYKKISEKLTKKQVSQSSGHSDNIIIHVITVIDMIKKSVSLFSSHLREWYGLHFPELTDKIVDDNVLLAKLISILGSRDKFTFENIKNNFDIKESKIKALEQYALDSMGANFDLKLIQDYANQIISLESYRQQLEIYLEELMVKTAPNVNALVGSLIGAKLIAKAGSLQKLAYMPASKIQLLGAEKALYRFLKTGEKRPKHGLLFQWNQIRSAKPWIRGKIARVVAGKIGISVKLDHFSGKFLGGDLSKEIEKKIKEIEDKYPNPPKRVETVKGKKKKSKKKRN</sequence>
<dbReference type="GO" id="GO:0032040">
    <property type="term" value="C:small-subunit processome"/>
    <property type="evidence" value="ECO:0007669"/>
    <property type="project" value="InterPro"/>
</dbReference>
<feature type="compositionally biased region" description="Basic and acidic residues" evidence="2">
    <location>
        <begin position="376"/>
        <end position="391"/>
    </location>
</feature>
<feature type="domain" description="Nop" evidence="3">
    <location>
        <begin position="263"/>
        <end position="378"/>
    </location>
</feature>
<evidence type="ECO:0000313" key="4">
    <source>
        <dbReference type="EMBL" id="KKM85126.1"/>
    </source>
</evidence>
<evidence type="ECO:0000256" key="2">
    <source>
        <dbReference type="SAM" id="MobiDB-lite"/>
    </source>
</evidence>
<dbReference type="InterPro" id="IPR012976">
    <property type="entry name" value="NOSIC"/>
</dbReference>
<comment type="caution">
    <text evidence="4">The sequence shown here is derived from an EMBL/GenBank/DDBJ whole genome shotgun (WGS) entry which is preliminary data.</text>
</comment>
<dbReference type="Gene3D" id="1.10.150.460">
    <property type="match status" value="1"/>
</dbReference>
<dbReference type="PANTHER" id="PTHR10894:SF0">
    <property type="entry name" value="NUCLEOLAR PROTEIN 56"/>
    <property type="match status" value="1"/>
</dbReference>
<dbReference type="Gene3D" id="1.10.246.90">
    <property type="entry name" value="Nop domain"/>
    <property type="match status" value="1"/>
</dbReference>
<reference evidence="4" key="1">
    <citation type="journal article" date="2015" name="Nature">
        <title>Complex archaea that bridge the gap between prokaryotes and eukaryotes.</title>
        <authorList>
            <person name="Spang A."/>
            <person name="Saw J.H."/>
            <person name="Jorgensen S.L."/>
            <person name="Zaremba-Niedzwiedzka K."/>
            <person name="Martijn J."/>
            <person name="Lind A.E."/>
            <person name="van Eijk R."/>
            <person name="Schleper C."/>
            <person name="Guy L."/>
            <person name="Ettema T.J."/>
        </authorList>
    </citation>
    <scope>NUCLEOTIDE SEQUENCE</scope>
</reference>
<dbReference type="EMBL" id="LAZR01007459">
    <property type="protein sequence ID" value="KKM85126.1"/>
    <property type="molecule type" value="Genomic_DNA"/>
</dbReference>
<dbReference type="GO" id="GO:0031428">
    <property type="term" value="C:box C/D methylation guide snoRNP complex"/>
    <property type="evidence" value="ECO:0007669"/>
    <property type="project" value="InterPro"/>
</dbReference>
<dbReference type="InterPro" id="IPR029012">
    <property type="entry name" value="Helix_hairpin_bin_sf"/>
</dbReference>
<dbReference type="PANTHER" id="PTHR10894">
    <property type="entry name" value="NUCLEOLAR PROTEIN 5 NUCLEOLAR PROTEIN NOP5 NOP58"/>
    <property type="match status" value="1"/>
</dbReference>
<comment type="similarity">
    <text evidence="1">Belongs to the NOP5/NOP56 family.</text>
</comment>